<dbReference type="PANTHER" id="PTHR13947">
    <property type="entry name" value="GNAT FAMILY N-ACETYLTRANSFERASE"/>
    <property type="match status" value="1"/>
</dbReference>
<evidence type="ECO:0000313" key="3">
    <source>
        <dbReference type="EMBL" id="MBV7390060.1"/>
    </source>
</evidence>
<reference evidence="3 4" key="1">
    <citation type="submission" date="2021-06" db="EMBL/GenBank/DDBJ databases">
        <title>Enterococcus alishanensis sp. nov., a novel lactic acid bacterium isolated from fresh coffee beans.</title>
        <authorList>
            <person name="Chen Y.-S."/>
        </authorList>
    </citation>
    <scope>NUCLEOTIDE SEQUENCE [LARGE SCALE GENOMIC DNA]</scope>
    <source>
        <strain evidence="3 4">ALS3</strain>
    </source>
</reference>
<dbReference type="InterPro" id="IPR050769">
    <property type="entry name" value="NAT_camello-type"/>
</dbReference>
<organism evidence="3 4">
    <name type="scientific">Enterococcus alishanensis</name>
    <dbReference type="NCBI Taxonomy" id="1303817"/>
    <lineage>
        <taxon>Bacteria</taxon>
        <taxon>Bacillati</taxon>
        <taxon>Bacillota</taxon>
        <taxon>Bacilli</taxon>
        <taxon>Lactobacillales</taxon>
        <taxon>Enterococcaceae</taxon>
        <taxon>Enterococcus</taxon>
    </lineage>
</organism>
<protein>
    <submittedName>
        <fullName evidence="3">GNAT family N-acetyltransferase</fullName>
    </submittedName>
</protein>
<evidence type="ECO:0000256" key="1">
    <source>
        <dbReference type="ARBA" id="ARBA00022679"/>
    </source>
</evidence>
<proteinExistence type="predicted"/>
<dbReference type="PANTHER" id="PTHR13947:SF37">
    <property type="entry name" value="LD18367P"/>
    <property type="match status" value="1"/>
</dbReference>
<dbReference type="InterPro" id="IPR000182">
    <property type="entry name" value="GNAT_dom"/>
</dbReference>
<keyword evidence="4" id="KW-1185">Reference proteome</keyword>
<dbReference type="EMBL" id="JAHUZB010000002">
    <property type="protein sequence ID" value="MBV7390060.1"/>
    <property type="molecule type" value="Genomic_DNA"/>
</dbReference>
<keyword evidence="1" id="KW-0808">Transferase</keyword>
<dbReference type="Proteomes" id="UP000774130">
    <property type="component" value="Unassembled WGS sequence"/>
</dbReference>
<dbReference type="CDD" id="cd04301">
    <property type="entry name" value="NAT_SF"/>
    <property type="match status" value="1"/>
</dbReference>
<dbReference type="RefSeq" id="WP_218325113.1">
    <property type="nucleotide sequence ID" value="NZ_JAHUZB010000002.1"/>
</dbReference>
<dbReference type="Pfam" id="PF00583">
    <property type="entry name" value="Acetyltransf_1"/>
    <property type="match status" value="1"/>
</dbReference>
<evidence type="ECO:0000313" key="4">
    <source>
        <dbReference type="Proteomes" id="UP000774130"/>
    </source>
</evidence>
<name>A0ABS6TAZ4_9ENTE</name>
<sequence>MEIIKYDKKYQQQLTDLIVGIQTDEFEVNITLADQPDLANIPDFYQKDGGNFWLAIDQGQVVGTIALIRLKDGNSALRKMFVNKKYRGKAQVGQKLLDVLLDYCKTEDIHYVYLGTIDIFKAALGFYKKNQFVALPLTDFPKDYPVVAVDNVFLMREI</sequence>
<comment type="caution">
    <text evidence="3">The sequence shown here is derived from an EMBL/GenBank/DDBJ whole genome shotgun (WGS) entry which is preliminary data.</text>
</comment>
<evidence type="ECO:0000259" key="2">
    <source>
        <dbReference type="PROSITE" id="PS51186"/>
    </source>
</evidence>
<dbReference type="PROSITE" id="PS51186">
    <property type="entry name" value="GNAT"/>
    <property type="match status" value="1"/>
</dbReference>
<gene>
    <name evidence="3" type="ORF">KUA55_05155</name>
</gene>
<feature type="domain" description="N-acetyltransferase" evidence="2">
    <location>
        <begin position="1"/>
        <end position="156"/>
    </location>
</feature>
<accession>A0ABS6TAZ4</accession>